<keyword evidence="2" id="KW-0812">Transmembrane</keyword>
<evidence type="ECO:0000256" key="1">
    <source>
        <dbReference type="SAM" id="MobiDB-lite"/>
    </source>
</evidence>
<organism evidence="4 5">
    <name type="scientific">Phialemonium atrogriseum</name>
    <dbReference type="NCBI Taxonomy" id="1093897"/>
    <lineage>
        <taxon>Eukaryota</taxon>
        <taxon>Fungi</taxon>
        <taxon>Dikarya</taxon>
        <taxon>Ascomycota</taxon>
        <taxon>Pezizomycotina</taxon>
        <taxon>Sordariomycetes</taxon>
        <taxon>Sordariomycetidae</taxon>
        <taxon>Cephalothecales</taxon>
        <taxon>Cephalothecaceae</taxon>
        <taxon>Phialemonium</taxon>
    </lineage>
</organism>
<sequence>MEPVVNDGYQNTTREYSTLPEAVPGEFQPKSFPQIVPIERTGESKILYYSNDGQDGLQAQDGQLKGQEQQGVGISRPWWRRRLTWIIAIAVVVVVGLVVGLTAGLLTTRKNGNGPSPTKSSAPTTAADSAFGTPTVFSPDVTSQASTCRGTVCPSMLAAAQLKSDSPSFFIFGRGSDQTIWYRRGNRDAWVADWESLGGEFESQPAAVAVGNNRVDVFAVWTDGSVRSKTFEGDKWTSSWKNLEGSSINPPAVCSWGPDNIEVFATSESGGLMHRSFNGTDWDPDLSDGWQSWGGFTSAAASAVCPGADRVDVVSYGGLQGSLHDVGWIHYINGSWRGWEGNSKPGSDVGYRGDPTLVAVDDETTAVVGVGSDKQMYYTEWSTTANYSKTQALGGSFESAPHVLTAADGRIDVLAVGTDDTLMHKARVGGTWATDWEALGGYFNSVPLAIQSEDGWIAVFGIGPDRHMIHGNWTVTDKFVWGEGRWFDDSGSLSLSWFRAGPAR</sequence>
<feature type="domain" description="PLL-like beta propeller" evidence="3">
    <location>
        <begin position="302"/>
        <end position="483"/>
    </location>
</feature>
<accession>A0AAJ0BW38</accession>
<keyword evidence="2" id="KW-0472">Membrane</keyword>
<proteinExistence type="predicted"/>
<dbReference type="RefSeq" id="XP_060281529.1">
    <property type="nucleotide sequence ID" value="XM_060431734.1"/>
</dbReference>
<evidence type="ECO:0000313" key="5">
    <source>
        <dbReference type="Proteomes" id="UP001244011"/>
    </source>
</evidence>
<keyword evidence="2" id="KW-1133">Transmembrane helix</keyword>
<dbReference type="EMBL" id="MU839016">
    <property type="protein sequence ID" value="KAK1765316.1"/>
    <property type="molecule type" value="Genomic_DNA"/>
</dbReference>
<comment type="caution">
    <text evidence="4">The sequence shown here is derived from an EMBL/GenBank/DDBJ whole genome shotgun (WGS) entry which is preliminary data.</text>
</comment>
<evidence type="ECO:0000313" key="4">
    <source>
        <dbReference type="EMBL" id="KAK1765316.1"/>
    </source>
</evidence>
<evidence type="ECO:0000256" key="2">
    <source>
        <dbReference type="SAM" id="Phobius"/>
    </source>
</evidence>
<dbReference type="Gene3D" id="2.120.10.70">
    <property type="entry name" value="Fucose-specific lectin"/>
    <property type="match status" value="2"/>
</dbReference>
<dbReference type="SUPFAM" id="SSF89372">
    <property type="entry name" value="Fucose-specific lectin"/>
    <property type="match status" value="1"/>
</dbReference>
<keyword evidence="5" id="KW-1185">Reference proteome</keyword>
<dbReference type="Proteomes" id="UP001244011">
    <property type="component" value="Unassembled WGS sequence"/>
</dbReference>
<feature type="region of interest" description="Disordered" evidence="1">
    <location>
        <begin position="108"/>
        <end position="127"/>
    </location>
</feature>
<dbReference type="AlphaFoldDB" id="A0AAJ0BW38"/>
<reference evidence="4" key="1">
    <citation type="submission" date="2023-06" db="EMBL/GenBank/DDBJ databases">
        <title>Genome-scale phylogeny and comparative genomics of the fungal order Sordariales.</title>
        <authorList>
            <consortium name="Lawrence Berkeley National Laboratory"/>
            <person name="Hensen N."/>
            <person name="Bonometti L."/>
            <person name="Westerberg I."/>
            <person name="Brannstrom I.O."/>
            <person name="Guillou S."/>
            <person name="Cros-Aarteil S."/>
            <person name="Calhoun S."/>
            <person name="Haridas S."/>
            <person name="Kuo A."/>
            <person name="Mondo S."/>
            <person name="Pangilinan J."/>
            <person name="Riley R."/>
            <person name="Labutti K."/>
            <person name="Andreopoulos B."/>
            <person name="Lipzen A."/>
            <person name="Chen C."/>
            <person name="Yanf M."/>
            <person name="Daum C."/>
            <person name="Ng V."/>
            <person name="Clum A."/>
            <person name="Steindorff A."/>
            <person name="Ohm R."/>
            <person name="Martin F."/>
            <person name="Silar P."/>
            <person name="Natvig D."/>
            <person name="Lalanne C."/>
            <person name="Gautier V."/>
            <person name="Ament-Velasquez S.L."/>
            <person name="Kruys A."/>
            <person name="Hutchinson M.I."/>
            <person name="Powell A.J."/>
            <person name="Barry K."/>
            <person name="Miller A.N."/>
            <person name="Grigoriev I.V."/>
            <person name="Debuchy R."/>
            <person name="Gladieux P."/>
            <person name="Thoren M.H."/>
            <person name="Johannesson H."/>
        </authorList>
    </citation>
    <scope>NUCLEOTIDE SEQUENCE</scope>
    <source>
        <strain evidence="4">8032-3</strain>
    </source>
</reference>
<name>A0AAJ0BW38_9PEZI</name>
<protein>
    <recommendedName>
        <fullName evidence="3">PLL-like beta propeller domain-containing protein</fullName>
    </recommendedName>
</protein>
<feature type="compositionally biased region" description="Polar residues" evidence="1">
    <location>
        <begin position="109"/>
        <end position="127"/>
    </location>
</feature>
<evidence type="ECO:0000259" key="3">
    <source>
        <dbReference type="Pfam" id="PF26607"/>
    </source>
</evidence>
<dbReference type="GeneID" id="85314921"/>
<feature type="transmembrane region" description="Helical" evidence="2">
    <location>
        <begin position="83"/>
        <end position="106"/>
    </location>
</feature>
<dbReference type="InterPro" id="IPR058502">
    <property type="entry name" value="PLL-like_beta-prop"/>
</dbReference>
<dbReference type="Pfam" id="PF26607">
    <property type="entry name" value="DUF8189"/>
    <property type="match status" value="1"/>
</dbReference>
<gene>
    <name evidence="4" type="ORF">QBC33DRAFT_593494</name>
</gene>